<dbReference type="Pfam" id="PF03895">
    <property type="entry name" value="YadA_anchor"/>
    <property type="match status" value="1"/>
</dbReference>
<evidence type="ECO:0000256" key="7">
    <source>
        <dbReference type="ARBA" id="ARBA00023237"/>
    </source>
</evidence>
<dbReference type="AlphaFoldDB" id="A0A7Z0PGA8"/>
<evidence type="ECO:0000256" key="2">
    <source>
        <dbReference type="ARBA" id="ARBA00004442"/>
    </source>
</evidence>
<organism evidence="10 11">
    <name type="scientific">Streptobacillus felis</name>
    <dbReference type="NCBI Taxonomy" id="1384509"/>
    <lineage>
        <taxon>Bacteria</taxon>
        <taxon>Fusobacteriati</taxon>
        <taxon>Fusobacteriota</taxon>
        <taxon>Fusobacteriia</taxon>
        <taxon>Fusobacteriales</taxon>
        <taxon>Leptotrichiaceae</taxon>
        <taxon>Streptobacillus</taxon>
    </lineage>
</organism>
<dbReference type="InterPro" id="IPR011049">
    <property type="entry name" value="Serralysin-like_metalloprot_C"/>
</dbReference>
<dbReference type="InterPro" id="IPR005594">
    <property type="entry name" value="YadA_C"/>
</dbReference>
<dbReference type="SUPFAM" id="SSF54523">
    <property type="entry name" value="Pili subunits"/>
    <property type="match status" value="1"/>
</dbReference>
<dbReference type="Gene3D" id="3.30.1300.30">
    <property type="entry name" value="GSPII I/J protein-like"/>
    <property type="match status" value="1"/>
</dbReference>
<keyword evidence="4" id="KW-0812">Transmembrane</keyword>
<gene>
    <name evidence="10" type="ORF">HP397_04320</name>
</gene>
<dbReference type="RefSeq" id="WP_180136145.1">
    <property type="nucleotide sequence ID" value="NZ_JABMKT010000019.1"/>
</dbReference>
<dbReference type="Gene3D" id="2.150.10.10">
    <property type="entry name" value="Serralysin-like metalloprotease, C-terminal"/>
    <property type="match status" value="2"/>
</dbReference>
<keyword evidence="8" id="KW-0175">Coiled coil</keyword>
<keyword evidence="3" id="KW-1134">Transmembrane beta strand</keyword>
<evidence type="ECO:0000259" key="9">
    <source>
        <dbReference type="Pfam" id="PF03895"/>
    </source>
</evidence>
<evidence type="ECO:0000313" key="10">
    <source>
        <dbReference type="EMBL" id="NYV28037.1"/>
    </source>
</evidence>
<feature type="domain" description="Trimeric autotransporter adhesin YadA-like C-terminal membrane anchor" evidence="9">
    <location>
        <begin position="461"/>
        <end position="517"/>
    </location>
</feature>
<proteinExistence type="predicted"/>
<dbReference type="Gene3D" id="1.20.5.170">
    <property type="match status" value="1"/>
</dbReference>
<dbReference type="Proteomes" id="UP000526184">
    <property type="component" value="Unassembled WGS sequence"/>
</dbReference>
<keyword evidence="7" id="KW-0998">Cell outer membrane</keyword>
<dbReference type="EMBL" id="JABMKT010000019">
    <property type="protein sequence ID" value="NYV28037.1"/>
    <property type="molecule type" value="Genomic_DNA"/>
</dbReference>
<evidence type="ECO:0000256" key="1">
    <source>
        <dbReference type="ARBA" id="ARBA00004241"/>
    </source>
</evidence>
<dbReference type="InterPro" id="IPR045584">
    <property type="entry name" value="Pilin-like"/>
</dbReference>
<evidence type="ECO:0000256" key="8">
    <source>
        <dbReference type="SAM" id="Coils"/>
    </source>
</evidence>
<feature type="coiled-coil region" evidence="8">
    <location>
        <begin position="377"/>
        <end position="411"/>
    </location>
</feature>
<dbReference type="GO" id="GO:0009279">
    <property type="term" value="C:cell outer membrane"/>
    <property type="evidence" value="ECO:0007669"/>
    <property type="project" value="UniProtKB-SubCell"/>
</dbReference>
<comment type="caution">
    <text evidence="10">The sequence shown here is derived from an EMBL/GenBank/DDBJ whole genome shotgun (WGS) entry which is preliminary data.</text>
</comment>
<dbReference type="GO" id="GO:0009986">
    <property type="term" value="C:cell surface"/>
    <property type="evidence" value="ECO:0007669"/>
    <property type="project" value="UniProtKB-SubCell"/>
</dbReference>
<dbReference type="SUPFAM" id="SSF101967">
    <property type="entry name" value="Adhesin YadA, collagen-binding domain"/>
    <property type="match status" value="2"/>
</dbReference>
<evidence type="ECO:0000256" key="3">
    <source>
        <dbReference type="ARBA" id="ARBA00022452"/>
    </source>
</evidence>
<evidence type="ECO:0000256" key="4">
    <source>
        <dbReference type="ARBA" id="ARBA00022692"/>
    </source>
</evidence>
<reference evidence="10 11" key="1">
    <citation type="submission" date="2020-05" db="EMBL/GenBank/DDBJ databases">
        <title>Streptobacillus felis strain LHL191014123.</title>
        <authorList>
            <person name="Fawzy A."/>
            <person name="Rau J."/>
            <person name="Risse K."/>
            <person name="Schauerte N."/>
            <person name="Geiger C."/>
            <person name="Blom J."/>
            <person name="Imirzalioglu C."/>
            <person name="Falgenhauer J."/>
            <person name="Bach A."/>
            <person name="Herden C."/>
            <person name="Eisenberg T."/>
        </authorList>
    </citation>
    <scope>NUCLEOTIDE SEQUENCE [LARGE SCALE GENOMIC DNA]</scope>
    <source>
        <strain evidence="10 11">LHL191014123</strain>
    </source>
</reference>
<evidence type="ECO:0000313" key="11">
    <source>
        <dbReference type="Proteomes" id="UP000526184"/>
    </source>
</evidence>
<evidence type="ECO:0000256" key="5">
    <source>
        <dbReference type="ARBA" id="ARBA00022729"/>
    </source>
</evidence>
<accession>A0A7Z0PGA8</accession>
<comment type="subcellular location">
    <subcellularLocation>
        <location evidence="2">Cell outer membrane</location>
    </subcellularLocation>
    <subcellularLocation>
        <location evidence="1">Cell surface</location>
    </subcellularLocation>
</comment>
<feature type="coiled-coil region" evidence="8">
    <location>
        <begin position="517"/>
        <end position="547"/>
    </location>
</feature>
<sequence>MQKKKNAIIAFMLLSFLGYSNYTNDEIDQKINELRTEMQMNYLNRANGRYILQRYDNGLGNDLSRANNSIAYGLENSINGDESLALGYINILGDNNMKSNYSLITGYRNKVYGSNSAVVGSNIKINEAKNSEHGHDIFVLGSNISVEGFKDGIILGNMSVGKENALSIGSEIKKRKIVFLKDGEVSEDSSEAITGKQLYTGESINVEKWKEKLGIGENSVDKPELVILDQKKSNQAGNDVWNGTSNDSFALGHYNIVEKNMDNSIANNTYILGRSNTTSGSFNQVIGYNNKVSGSNSTVIGNNNIVNEGKNSEYGHDVYILGSNINVESNVKDAIILGNDSKAISNALSIGKIDKTRKIVFLSKGEISAESTEAVNGAQLYEEKEERKEQIKALTDNDKKIENKIKNLETNKADRTEVKQLIDEKVDGLVFENSNMELNKKVQEIRKEVTSAIAMANIPSLLPGSKFSIGAAVGTNKGNSAFAMGVNGKLGNFGYKASLGIAGHKNVSFGAGLSYSFGKEENVNKDLNEKINKLEQEILELKNMLKK</sequence>
<keyword evidence="11" id="KW-1185">Reference proteome</keyword>
<keyword evidence="5" id="KW-0732">Signal</keyword>
<protein>
    <submittedName>
        <fullName evidence="10">YadA-like family protein</fullName>
    </submittedName>
</protein>
<keyword evidence="6" id="KW-0472">Membrane</keyword>
<evidence type="ECO:0000256" key="6">
    <source>
        <dbReference type="ARBA" id="ARBA00023136"/>
    </source>
</evidence>
<name>A0A7Z0PGA8_9FUSO</name>